<dbReference type="Proteomes" id="UP000003157">
    <property type="component" value="Unassembled WGS sequence"/>
</dbReference>
<comment type="similarity">
    <text evidence="2">Belongs to the GSP F family.</text>
</comment>
<protein>
    <submittedName>
        <fullName evidence="9">Type II secretion system protein</fullName>
    </submittedName>
</protein>
<name>E7GCJ5_9FIRM</name>
<dbReference type="InterPro" id="IPR003004">
    <property type="entry name" value="GspF/PilC"/>
</dbReference>
<keyword evidence="4 7" id="KW-0812">Transmembrane</keyword>
<organism evidence="9 10">
    <name type="scientific">Coprobacillus cateniformis</name>
    <dbReference type="NCBI Taxonomy" id="100884"/>
    <lineage>
        <taxon>Bacteria</taxon>
        <taxon>Bacillati</taxon>
        <taxon>Bacillota</taxon>
        <taxon>Erysipelotrichia</taxon>
        <taxon>Erysipelotrichales</taxon>
        <taxon>Coprobacillaceae</taxon>
        <taxon>Coprobacillus</taxon>
    </lineage>
</organism>
<dbReference type="eggNOG" id="COG1459">
    <property type="taxonomic scope" value="Bacteria"/>
</dbReference>
<accession>E7GCJ5</accession>
<feature type="transmembrane region" description="Helical" evidence="7">
    <location>
        <begin position="366"/>
        <end position="390"/>
    </location>
</feature>
<proteinExistence type="inferred from homology"/>
<evidence type="ECO:0000313" key="10">
    <source>
        <dbReference type="Proteomes" id="UP000003157"/>
    </source>
</evidence>
<evidence type="ECO:0000256" key="7">
    <source>
        <dbReference type="SAM" id="Phobius"/>
    </source>
</evidence>
<dbReference type="GeneID" id="78228072"/>
<keyword evidence="10" id="KW-1185">Reference proteome</keyword>
<evidence type="ECO:0000313" key="9">
    <source>
        <dbReference type="EMBL" id="EFW04204.1"/>
    </source>
</evidence>
<evidence type="ECO:0000256" key="3">
    <source>
        <dbReference type="ARBA" id="ARBA00022475"/>
    </source>
</evidence>
<evidence type="ECO:0000256" key="2">
    <source>
        <dbReference type="ARBA" id="ARBA00005745"/>
    </source>
</evidence>
<dbReference type="PANTHER" id="PTHR30012:SF0">
    <property type="entry name" value="TYPE II SECRETION SYSTEM PROTEIN F-RELATED"/>
    <property type="match status" value="1"/>
</dbReference>
<dbReference type="InterPro" id="IPR042094">
    <property type="entry name" value="T2SS_GspF_sf"/>
</dbReference>
<dbReference type="OrthoDB" id="9805682at2"/>
<feature type="domain" description="Type II secretion system protein GspF" evidence="8">
    <location>
        <begin position="62"/>
        <end position="185"/>
    </location>
</feature>
<dbReference type="PANTHER" id="PTHR30012">
    <property type="entry name" value="GENERAL SECRETION PATHWAY PROTEIN"/>
    <property type="match status" value="1"/>
</dbReference>
<keyword evidence="3" id="KW-1003">Cell membrane</keyword>
<keyword evidence="6 7" id="KW-0472">Membrane</keyword>
<dbReference type="STRING" id="100884.GCA_000269565_00139"/>
<reference evidence="9 10" key="1">
    <citation type="submission" date="2010-12" db="EMBL/GenBank/DDBJ databases">
        <title>The Genome Sequence of Coprobacillus sp. strain 29_1.</title>
        <authorList>
            <consortium name="The Broad Institute Genome Sequencing Platform"/>
            <person name="Earl A."/>
            <person name="Ward D."/>
            <person name="Feldgarden M."/>
            <person name="Gevers D."/>
            <person name="Daigneault M."/>
            <person name="Sibley C.D."/>
            <person name="White A."/>
            <person name="Strauss J."/>
            <person name="Allen-Vercoe E."/>
            <person name="Young S.K."/>
            <person name="Zeng Q."/>
            <person name="Gargeya S."/>
            <person name="Fitzgerald M."/>
            <person name="Haas B."/>
            <person name="Abouelleil A."/>
            <person name="Alvarado L."/>
            <person name="Arachchi H.M."/>
            <person name="Berlin A."/>
            <person name="Brown A."/>
            <person name="Chapman S.B."/>
            <person name="Chen Z."/>
            <person name="Dunbar C."/>
            <person name="Freedman E."/>
            <person name="Gearin G."/>
            <person name="Gellesch M."/>
            <person name="Goldberg J."/>
            <person name="Griggs A."/>
            <person name="Gujja S."/>
            <person name="Heilman E."/>
            <person name="Heiman D."/>
            <person name="Howarth C."/>
            <person name="Larson L."/>
            <person name="Lui A."/>
            <person name="MacDonald P.J.P."/>
            <person name="Mehta T."/>
            <person name="Montmayeur A."/>
            <person name="Murphy C."/>
            <person name="Neiman D."/>
            <person name="Pearson M."/>
            <person name="Priest M."/>
            <person name="Roberts A."/>
            <person name="Saif S."/>
            <person name="Shea T."/>
            <person name="Shenoy N."/>
            <person name="Sisk P."/>
            <person name="Stolte C."/>
            <person name="Sykes S."/>
            <person name="White J."/>
            <person name="Yandava C."/>
            <person name="Nusbaum C."/>
            <person name="Birren B."/>
        </authorList>
    </citation>
    <scope>NUCLEOTIDE SEQUENCE [LARGE SCALE GENOMIC DNA]</scope>
    <source>
        <strain evidence="9 10">29_1</strain>
    </source>
</reference>
<comment type="subcellular location">
    <subcellularLocation>
        <location evidence="1">Cell membrane</location>
        <topology evidence="1">Multi-pass membrane protein</topology>
    </subcellularLocation>
</comment>
<dbReference type="Gene3D" id="1.20.81.30">
    <property type="entry name" value="Type II secretion system (T2SS), domain F"/>
    <property type="match status" value="2"/>
</dbReference>
<dbReference type="HOGENOM" id="CLU_035032_2_2_9"/>
<feature type="transmembrane region" description="Helical" evidence="7">
    <location>
        <begin position="213"/>
        <end position="234"/>
    </location>
</feature>
<evidence type="ECO:0000256" key="5">
    <source>
        <dbReference type="ARBA" id="ARBA00022989"/>
    </source>
</evidence>
<dbReference type="InterPro" id="IPR018076">
    <property type="entry name" value="T2SS_GspF_dom"/>
</dbReference>
<evidence type="ECO:0000256" key="1">
    <source>
        <dbReference type="ARBA" id="ARBA00004651"/>
    </source>
</evidence>
<dbReference type="PRINTS" id="PR00812">
    <property type="entry name" value="BCTERIALGSPF"/>
</dbReference>
<dbReference type="AlphaFoldDB" id="E7GCJ5"/>
<gene>
    <name evidence="9" type="ORF">HMPREF9488_02487</name>
</gene>
<feature type="transmembrane region" description="Helical" evidence="7">
    <location>
        <begin position="163"/>
        <end position="184"/>
    </location>
</feature>
<dbReference type="GO" id="GO:0005886">
    <property type="term" value="C:plasma membrane"/>
    <property type="evidence" value="ECO:0007669"/>
    <property type="project" value="UniProtKB-SubCell"/>
</dbReference>
<comment type="caution">
    <text evidence="9">The sequence shown here is derived from an EMBL/GenBank/DDBJ whole genome shotgun (WGS) entry which is preliminary data.</text>
</comment>
<dbReference type="EMBL" id="ADKX01000039">
    <property type="protein sequence ID" value="EFW04204.1"/>
    <property type="molecule type" value="Genomic_DNA"/>
</dbReference>
<evidence type="ECO:0000259" key="8">
    <source>
        <dbReference type="Pfam" id="PF00482"/>
    </source>
</evidence>
<keyword evidence="5 7" id="KW-1133">Transmembrane helix</keyword>
<dbReference type="RefSeq" id="WP_008789575.1">
    <property type="nucleotide sequence ID" value="NZ_AKCB01000001.1"/>
</dbReference>
<feature type="domain" description="Type II secretion system protein GspF" evidence="8">
    <location>
        <begin position="263"/>
        <end position="385"/>
    </location>
</feature>
<dbReference type="Pfam" id="PF00482">
    <property type="entry name" value="T2SSF"/>
    <property type="match status" value="2"/>
</dbReference>
<evidence type="ECO:0000256" key="4">
    <source>
        <dbReference type="ARBA" id="ARBA00022692"/>
    </source>
</evidence>
<evidence type="ECO:0000256" key="6">
    <source>
        <dbReference type="ARBA" id="ARBA00023136"/>
    </source>
</evidence>
<sequence>MAIFKYTAKDINSKKFHGKMEVNSREELVALLRSDNLYLLQAKEIIKEQSHKKMKLKDLSEFCRELGTMLSSGISLIMTINIITKRTTDPKLQAVYKDVYVKLQQGLSLSSALEAQGELFPSLMINMFRASESTGMMDRTAMKLSVQFDKDNKLQNKVKSAMLYPMILIVVTVCVVIAVFTMILPNFFDVFEGTPIPLITQIMFGISKAMTAYWEWFLIGILVLICFITMSIKVPKVKFAWDRFKIHCPKVGRLTSIIYTARFARSMSSLYTSGVSMLNSLELAKATINNKYIENQFDEVIKQVRDGTNLSQAISSVDGFDPKLSSSVYIGEESGKLDQTLLDVADDFDYEAELATEKMVTLLQPLMIIILGVIIGTIIVSVMLPLYSLYGSIGGK</sequence>